<protein>
    <recommendedName>
        <fullName evidence="2">Tle cognate immunity protein 4 C-terminal domain-containing protein</fullName>
    </recommendedName>
</protein>
<organism evidence="3 4">
    <name type="scientific">Telluria antibiotica</name>
    <dbReference type="NCBI Taxonomy" id="2717319"/>
    <lineage>
        <taxon>Bacteria</taxon>
        <taxon>Pseudomonadati</taxon>
        <taxon>Pseudomonadota</taxon>
        <taxon>Betaproteobacteria</taxon>
        <taxon>Burkholderiales</taxon>
        <taxon>Oxalobacteraceae</taxon>
        <taxon>Telluria group</taxon>
        <taxon>Telluria</taxon>
    </lineage>
</organism>
<evidence type="ECO:0000256" key="1">
    <source>
        <dbReference type="SAM" id="MobiDB-lite"/>
    </source>
</evidence>
<keyword evidence="4" id="KW-1185">Reference proteome</keyword>
<sequence length="283" mass="29905">MSWIRKRGWRGLVLLLVALACAGTWAAFRERIAARESGIAARGNGATAGHAGGLIEAHDLRIAGMIGRTLVHGRDRTYGFAGGRRTNVESVSVEVHAHLPGAGFTLPDEFASDSNAKVAEALLTHLRRRGDDDIPPFPGFCIGRGVFAEPLPEHANEHIVFHLGLPGHPDMGLALSSVAGAQMDEGLLERVARGDAEGSADAVLRPHPLLQMETGANPRPGGKPVDSSLHQDAVLALWDRISSSIRLHTSDSAPAGDATAQPPGPGMRHAVGAIVRRPRALRP</sequence>
<dbReference type="InterPro" id="IPR041290">
    <property type="entry name" value="Tli4_C"/>
</dbReference>
<name>A0ABX0PL94_9BURK</name>
<evidence type="ECO:0000313" key="3">
    <source>
        <dbReference type="EMBL" id="NIA57870.1"/>
    </source>
</evidence>
<proteinExistence type="predicted"/>
<dbReference type="EMBL" id="JAAQOM010000029">
    <property type="protein sequence ID" value="NIA57870.1"/>
    <property type="molecule type" value="Genomic_DNA"/>
</dbReference>
<evidence type="ECO:0000259" key="2">
    <source>
        <dbReference type="Pfam" id="PF18426"/>
    </source>
</evidence>
<dbReference type="Pfam" id="PF18426">
    <property type="entry name" value="Tli4_C"/>
    <property type="match status" value="2"/>
</dbReference>
<accession>A0ABX0PL94</accession>
<dbReference type="PROSITE" id="PS51257">
    <property type="entry name" value="PROKAR_LIPOPROTEIN"/>
    <property type="match status" value="1"/>
</dbReference>
<dbReference type="Proteomes" id="UP000716322">
    <property type="component" value="Unassembled WGS sequence"/>
</dbReference>
<feature type="region of interest" description="Disordered" evidence="1">
    <location>
        <begin position="248"/>
        <end position="269"/>
    </location>
</feature>
<feature type="domain" description="Tle cognate immunity protein 4 C-terminal" evidence="2">
    <location>
        <begin position="196"/>
        <end position="248"/>
    </location>
</feature>
<reference evidence="3 4" key="1">
    <citation type="submission" date="2020-03" db="EMBL/GenBank/DDBJ databases">
        <title>Genome sequence of strain Massilia sp. TW-1.</title>
        <authorList>
            <person name="Chaudhary D.K."/>
        </authorList>
    </citation>
    <scope>NUCLEOTIDE SEQUENCE [LARGE SCALE GENOMIC DNA]</scope>
    <source>
        <strain evidence="3 4">TW-1</strain>
    </source>
</reference>
<gene>
    <name evidence="3" type="ORF">HAV22_30015</name>
</gene>
<comment type="caution">
    <text evidence="3">The sequence shown here is derived from an EMBL/GenBank/DDBJ whole genome shotgun (WGS) entry which is preliminary data.</text>
</comment>
<evidence type="ECO:0000313" key="4">
    <source>
        <dbReference type="Proteomes" id="UP000716322"/>
    </source>
</evidence>
<feature type="domain" description="Tle cognate immunity protein 4 C-terminal" evidence="2">
    <location>
        <begin position="133"/>
        <end position="194"/>
    </location>
</feature>